<keyword evidence="1" id="KW-0732">Signal</keyword>
<feature type="chain" id="PRO_5019441010" description="Secreted protein" evidence="1">
    <location>
        <begin position="33"/>
        <end position="97"/>
    </location>
</feature>
<organism evidence="2 3">
    <name type="scientific">Gopherus agassizii</name>
    <name type="common">Agassiz's desert tortoise</name>
    <dbReference type="NCBI Taxonomy" id="38772"/>
    <lineage>
        <taxon>Eukaryota</taxon>
        <taxon>Metazoa</taxon>
        <taxon>Chordata</taxon>
        <taxon>Craniata</taxon>
        <taxon>Vertebrata</taxon>
        <taxon>Euteleostomi</taxon>
        <taxon>Archelosauria</taxon>
        <taxon>Testudinata</taxon>
        <taxon>Testudines</taxon>
        <taxon>Cryptodira</taxon>
        <taxon>Durocryptodira</taxon>
        <taxon>Testudinoidea</taxon>
        <taxon>Testudinidae</taxon>
        <taxon>Gopherus</taxon>
    </lineage>
</organism>
<evidence type="ECO:0000256" key="1">
    <source>
        <dbReference type="SAM" id="SignalP"/>
    </source>
</evidence>
<reference evidence="2" key="2">
    <citation type="submission" date="2025-08" db="UniProtKB">
        <authorList>
            <consortium name="Ensembl"/>
        </authorList>
    </citation>
    <scope>IDENTIFICATION</scope>
</reference>
<dbReference type="Gene3D" id="3.40.630.10">
    <property type="entry name" value="Zn peptidases"/>
    <property type="match status" value="1"/>
</dbReference>
<reference evidence="2" key="3">
    <citation type="submission" date="2025-09" db="UniProtKB">
        <authorList>
            <consortium name="Ensembl"/>
        </authorList>
    </citation>
    <scope>IDENTIFICATION</scope>
</reference>
<name>A0A452I8N3_9SAUR</name>
<keyword evidence="3" id="KW-1185">Reference proteome</keyword>
<proteinExistence type="predicted"/>
<dbReference type="AlphaFoldDB" id="A0A452I8N3"/>
<dbReference type="STRING" id="38772.ENSGAGP00000024026"/>
<dbReference type="SUPFAM" id="SSF53187">
    <property type="entry name" value="Zn-dependent exopeptidases"/>
    <property type="match status" value="1"/>
</dbReference>
<dbReference type="Proteomes" id="UP000291020">
    <property type="component" value="Unassembled WGS sequence"/>
</dbReference>
<reference evidence="3" key="1">
    <citation type="journal article" date="2017" name="PLoS ONE">
        <title>The Agassiz's desert tortoise genome provides a resource for the conservation of a threatened species.</title>
        <authorList>
            <person name="Tollis M."/>
            <person name="DeNardo D.F."/>
            <person name="Cornelius J.A."/>
            <person name="Dolby G.A."/>
            <person name="Edwards T."/>
            <person name="Henen B.T."/>
            <person name="Karl A.E."/>
            <person name="Murphy R.W."/>
            <person name="Kusumi K."/>
        </authorList>
    </citation>
    <scope>NUCLEOTIDE SEQUENCE [LARGE SCALE GENOMIC DNA]</scope>
</reference>
<protein>
    <recommendedName>
        <fullName evidence="4">Secreted protein</fullName>
    </recommendedName>
</protein>
<evidence type="ECO:0008006" key="4">
    <source>
        <dbReference type="Google" id="ProtNLM"/>
    </source>
</evidence>
<feature type="signal peptide" evidence="1">
    <location>
        <begin position="1"/>
        <end position="32"/>
    </location>
</feature>
<evidence type="ECO:0000313" key="2">
    <source>
        <dbReference type="Ensembl" id="ENSGAGP00000024026.1"/>
    </source>
</evidence>
<accession>A0A452I8N3</accession>
<sequence>MVRPRNAEAEQDFPCNCFFHLCLALLLPVVAGLDFSYHHSEQLETFLKGVHRQHPSITALRSIGRSVAGRLLLGELRSRLRPVCVCVCLSVWLLYSM</sequence>
<dbReference type="Ensembl" id="ENSGAGT00000027361.1">
    <property type="protein sequence ID" value="ENSGAGP00000024026.1"/>
    <property type="gene ID" value="ENSGAGG00000017572.1"/>
</dbReference>
<evidence type="ECO:0000313" key="3">
    <source>
        <dbReference type="Proteomes" id="UP000291020"/>
    </source>
</evidence>